<dbReference type="InterPro" id="IPR018697">
    <property type="entry name" value="DUF2199"/>
</dbReference>
<keyword evidence="2" id="KW-1185">Reference proteome</keyword>
<sequence length="168" mass="19532">MEFKCACCDEIVEGIPTFGWKYPISYLDVPEERREEDVFLTEDLCVIADKWFFVRGCIEIPVIGHEDPFIWGVWVSLSEVNFMEFQDLLGVEKRAHYGPYFGWLNASINIYPETENLKTMVHIRDGGDRPYIELEPTDHPLALEQKKGITIYRVAEIYANRVHGKEIA</sequence>
<comment type="caution">
    <text evidence="1">The sequence shown here is derived from an EMBL/GenBank/DDBJ whole genome shotgun (WGS) entry which is preliminary data.</text>
</comment>
<name>A0ABP9ZUR4_9GAMM</name>
<accession>A0ABP9ZUR4</accession>
<dbReference type="RefSeq" id="WP_353390281.1">
    <property type="nucleotide sequence ID" value="NZ_BAABWD010000016.1"/>
</dbReference>
<dbReference type="EMBL" id="BAABWD010000016">
    <property type="protein sequence ID" value="GAA6133210.1"/>
    <property type="molecule type" value="Genomic_DNA"/>
</dbReference>
<gene>
    <name evidence="1" type="ORF">NBRC116187_35720</name>
</gene>
<organism evidence="1 2">
    <name type="scientific">Halopseudomonas sabulinigri</name>
    <dbReference type="NCBI Taxonomy" id="472181"/>
    <lineage>
        <taxon>Bacteria</taxon>
        <taxon>Pseudomonadati</taxon>
        <taxon>Pseudomonadota</taxon>
        <taxon>Gammaproteobacteria</taxon>
        <taxon>Pseudomonadales</taxon>
        <taxon>Pseudomonadaceae</taxon>
        <taxon>Halopseudomonas</taxon>
    </lineage>
</organism>
<dbReference type="Proteomes" id="UP001486808">
    <property type="component" value="Unassembled WGS sequence"/>
</dbReference>
<dbReference type="Pfam" id="PF09965">
    <property type="entry name" value="DUF2199"/>
    <property type="match status" value="1"/>
</dbReference>
<proteinExistence type="predicted"/>
<protein>
    <submittedName>
        <fullName evidence="1">DUF2199 domain-containing protein</fullName>
    </submittedName>
</protein>
<evidence type="ECO:0000313" key="1">
    <source>
        <dbReference type="EMBL" id="GAA6133210.1"/>
    </source>
</evidence>
<reference evidence="1 2" key="1">
    <citation type="submission" date="2024-04" db="EMBL/GenBank/DDBJ databases">
        <title>Draft genome sequence of Halopseudomonas sabulinigri NBRC 116187.</title>
        <authorList>
            <person name="Miyakawa T."/>
            <person name="Kusuya Y."/>
            <person name="Miura T."/>
        </authorList>
    </citation>
    <scope>NUCLEOTIDE SEQUENCE [LARGE SCALE GENOMIC DNA]</scope>
    <source>
        <strain evidence="1 2">4NH20-0042</strain>
    </source>
</reference>
<evidence type="ECO:0000313" key="2">
    <source>
        <dbReference type="Proteomes" id="UP001486808"/>
    </source>
</evidence>